<gene>
    <name evidence="2" type="ORF">A7J05_25510</name>
    <name evidence="3" type="ORF">I8755_11740</name>
</gene>
<keyword evidence="4" id="KW-1185">Reference proteome</keyword>
<dbReference type="RefSeq" id="WP_062777111.1">
    <property type="nucleotide sequence ID" value="NZ_CP015588.1"/>
</dbReference>
<organism evidence="3 5">
    <name type="scientific">Streptomyces alfalfae</name>
    <dbReference type="NCBI Taxonomy" id="1642299"/>
    <lineage>
        <taxon>Bacteria</taxon>
        <taxon>Bacillati</taxon>
        <taxon>Actinomycetota</taxon>
        <taxon>Actinomycetes</taxon>
        <taxon>Kitasatosporales</taxon>
        <taxon>Streptomycetaceae</taxon>
        <taxon>Streptomyces</taxon>
    </lineage>
</organism>
<dbReference type="EMBL" id="CP015588">
    <property type="protein sequence ID" value="APY88592.1"/>
    <property type="molecule type" value="Genomic_DNA"/>
</dbReference>
<evidence type="ECO:0000313" key="3">
    <source>
        <dbReference type="EMBL" id="QQC89018.1"/>
    </source>
</evidence>
<dbReference type="Proteomes" id="UP000596130">
    <property type="component" value="Chromosome"/>
</dbReference>
<protein>
    <submittedName>
        <fullName evidence="3">Uncharacterized protein</fullName>
    </submittedName>
</protein>
<dbReference type="Proteomes" id="UP000187191">
    <property type="component" value="Chromosome"/>
</dbReference>
<evidence type="ECO:0000313" key="4">
    <source>
        <dbReference type="Proteomes" id="UP000187191"/>
    </source>
</evidence>
<name>A0A1P8TLP9_9ACTN</name>
<reference evidence="3 5" key="2">
    <citation type="submission" date="2020-12" db="EMBL/GenBank/DDBJ databases">
        <title>Identification and biosynthesis of polyene macrolides produced by Streptomyces alfalfae Men-myco-93-63.</title>
        <authorList>
            <person name="Liu D."/>
            <person name="Li Y."/>
            <person name="Liu L."/>
            <person name="Han X."/>
            <person name="Shen F."/>
        </authorList>
    </citation>
    <scope>NUCLEOTIDE SEQUENCE [LARGE SCALE GENOMIC DNA]</scope>
    <source>
        <strain evidence="3 5">Men-myco-93-63</strain>
    </source>
</reference>
<dbReference type="OrthoDB" id="4350624at2"/>
<keyword evidence="1" id="KW-0732">Signal</keyword>
<proteinExistence type="predicted"/>
<accession>A0A1P8TLP9</accession>
<dbReference type="KEGG" id="ssia:A7J05_25510"/>
<feature type="signal peptide" evidence="1">
    <location>
        <begin position="1"/>
        <end position="29"/>
    </location>
</feature>
<dbReference type="EMBL" id="CP065959">
    <property type="protein sequence ID" value="QQC89018.1"/>
    <property type="molecule type" value="Genomic_DNA"/>
</dbReference>
<sequence length="154" mass="14731">MRHGRLGIGTVIGSAFAVGALVLAPAATAVEPQSATLSFDCGSYGSGTATLTATQDGADATIEVSTSAVTAPIPIGAGAVDSTLTLTKNGSGTTEFTGGSNPAIPAGGPVSTGPLTGTVAAGDSLEGTSLKIVVFGLTVTCDATSGQTPGPFVF</sequence>
<feature type="chain" id="PRO_5043148580" evidence="1">
    <location>
        <begin position="30"/>
        <end position="154"/>
    </location>
</feature>
<evidence type="ECO:0000256" key="1">
    <source>
        <dbReference type="SAM" id="SignalP"/>
    </source>
</evidence>
<evidence type="ECO:0000313" key="2">
    <source>
        <dbReference type="EMBL" id="APY88592.1"/>
    </source>
</evidence>
<dbReference type="AlphaFoldDB" id="A0A1P8TLP9"/>
<reference evidence="2 4" key="1">
    <citation type="submission" date="2016-05" db="EMBL/GenBank/DDBJ databases">
        <authorList>
            <person name="Gu J."/>
        </authorList>
    </citation>
    <scope>NUCLEOTIDE SEQUENCE [LARGE SCALE GENOMIC DNA]</scope>
    <source>
        <strain evidence="2 4">ACCC40021</strain>
    </source>
</reference>
<evidence type="ECO:0000313" key="5">
    <source>
        <dbReference type="Proteomes" id="UP000596130"/>
    </source>
</evidence>